<protein>
    <submittedName>
        <fullName evidence="1">Uncharacterized protein</fullName>
    </submittedName>
</protein>
<reference evidence="1" key="2">
    <citation type="journal article" date="2015" name="Fish Shellfish Immunol.">
        <title>Early steps in the European eel (Anguilla anguilla)-Vibrio vulnificus interaction in the gills: Role of the RtxA13 toxin.</title>
        <authorList>
            <person name="Callol A."/>
            <person name="Pajuelo D."/>
            <person name="Ebbesson L."/>
            <person name="Teles M."/>
            <person name="MacKenzie S."/>
            <person name="Amaro C."/>
        </authorList>
    </citation>
    <scope>NUCLEOTIDE SEQUENCE</scope>
</reference>
<evidence type="ECO:0000313" key="1">
    <source>
        <dbReference type="EMBL" id="JAH31991.1"/>
    </source>
</evidence>
<dbReference type="EMBL" id="GBXM01076586">
    <property type="protein sequence ID" value="JAH31991.1"/>
    <property type="molecule type" value="Transcribed_RNA"/>
</dbReference>
<organism evidence="1">
    <name type="scientific">Anguilla anguilla</name>
    <name type="common">European freshwater eel</name>
    <name type="synonym">Muraena anguilla</name>
    <dbReference type="NCBI Taxonomy" id="7936"/>
    <lineage>
        <taxon>Eukaryota</taxon>
        <taxon>Metazoa</taxon>
        <taxon>Chordata</taxon>
        <taxon>Craniata</taxon>
        <taxon>Vertebrata</taxon>
        <taxon>Euteleostomi</taxon>
        <taxon>Actinopterygii</taxon>
        <taxon>Neopterygii</taxon>
        <taxon>Teleostei</taxon>
        <taxon>Anguilliformes</taxon>
        <taxon>Anguillidae</taxon>
        <taxon>Anguilla</taxon>
    </lineage>
</organism>
<proteinExistence type="predicted"/>
<name>A0A0E9RS30_ANGAN</name>
<reference evidence="1" key="1">
    <citation type="submission" date="2014-11" db="EMBL/GenBank/DDBJ databases">
        <authorList>
            <person name="Amaro Gonzalez C."/>
        </authorList>
    </citation>
    <scope>NUCLEOTIDE SEQUENCE</scope>
</reference>
<sequence>MLGTPMSCDQHQLMPRFGFATWDTAPVSHHMISSGRSCISEGQ</sequence>
<dbReference type="AlphaFoldDB" id="A0A0E9RS30"/>
<accession>A0A0E9RS30</accession>